<evidence type="ECO:0008006" key="3">
    <source>
        <dbReference type="Google" id="ProtNLM"/>
    </source>
</evidence>
<dbReference type="InterPro" id="IPR008318">
    <property type="entry name" value="UCP030820"/>
</dbReference>
<protein>
    <recommendedName>
        <fullName evidence="3">Oxidoreductase</fullName>
    </recommendedName>
</protein>
<comment type="caution">
    <text evidence="1">The sequence shown here is derived from an EMBL/GenBank/DDBJ whole genome shotgun (WGS) entry which is preliminary data.</text>
</comment>
<dbReference type="EMBL" id="LJYW01000001">
    <property type="protein sequence ID" value="KPL51869.1"/>
    <property type="molecule type" value="Genomic_DNA"/>
</dbReference>
<dbReference type="RefSeq" id="WP_054358032.1">
    <property type="nucleotide sequence ID" value="NZ_LJYW01000001.1"/>
</dbReference>
<evidence type="ECO:0000313" key="2">
    <source>
        <dbReference type="Proteomes" id="UP000048984"/>
    </source>
</evidence>
<proteinExistence type="predicted"/>
<organism evidence="1 2">
    <name type="scientific">Prosthecodimorpha hirschii</name>
    <dbReference type="NCBI Taxonomy" id="665126"/>
    <lineage>
        <taxon>Bacteria</taxon>
        <taxon>Pseudomonadati</taxon>
        <taxon>Pseudomonadota</taxon>
        <taxon>Alphaproteobacteria</taxon>
        <taxon>Hyphomicrobiales</taxon>
        <taxon>Ancalomicrobiaceae</taxon>
        <taxon>Prosthecodimorpha</taxon>
    </lineage>
</organism>
<keyword evidence="2" id="KW-1185">Reference proteome</keyword>
<sequence>MSDVFRDGRFQAQDWPVLAADAPLPAAGGVVIGKARYLAERDALAASNAVVGLLVEPADTFDDIAADLDRFPVIVVRFPKFNDGRGFSHARILRERHGYAGELRATGDVLIDLVPFMQRSGFTAFEVVNEPTRQALAEGRLPLVPFFYQPAADAAAKPLAGRPWLRQAPRAAAE</sequence>
<accession>A0A0P6VL06</accession>
<dbReference type="AlphaFoldDB" id="A0A0P6VL06"/>
<gene>
    <name evidence="1" type="ORF">ABB55_06200</name>
</gene>
<reference evidence="1 2" key="1">
    <citation type="submission" date="2015-09" db="EMBL/GenBank/DDBJ databases">
        <authorList>
            <person name="Jackson K.R."/>
            <person name="Lunt B.L."/>
            <person name="Fisher J.N.B."/>
            <person name="Gardner A.V."/>
            <person name="Bailey M.E."/>
            <person name="Deus L.M."/>
            <person name="Earl A.S."/>
            <person name="Gibby P.D."/>
            <person name="Hartmann K.A."/>
            <person name="Liu J.E."/>
            <person name="Manci A.M."/>
            <person name="Nielsen D.A."/>
            <person name="Solomon M.B."/>
            <person name="Breakwell D.P."/>
            <person name="Burnett S.H."/>
            <person name="Grose J.H."/>
        </authorList>
    </citation>
    <scope>NUCLEOTIDE SEQUENCE [LARGE SCALE GENOMIC DNA]</scope>
    <source>
        <strain evidence="1 2">16</strain>
    </source>
</reference>
<name>A0A0P6VL06_9HYPH</name>
<dbReference type="Pfam" id="PF06073">
    <property type="entry name" value="DUF934"/>
    <property type="match status" value="1"/>
</dbReference>
<dbReference type="STRING" id="665126.ABB55_06200"/>
<reference evidence="1 2" key="2">
    <citation type="submission" date="2015-10" db="EMBL/GenBank/DDBJ databases">
        <title>Draft Genome Sequence of Prosthecomicrobium hirschii ATCC 27832.</title>
        <authorList>
            <person name="Daniel J."/>
            <person name="Givan S.A."/>
            <person name="Brun Y.V."/>
            <person name="Brown P.J."/>
        </authorList>
    </citation>
    <scope>NUCLEOTIDE SEQUENCE [LARGE SCALE GENOMIC DNA]</scope>
    <source>
        <strain evidence="1 2">16</strain>
    </source>
</reference>
<dbReference type="Proteomes" id="UP000048984">
    <property type="component" value="Unassembled WGS sequence"/>
</dbReference>
<dbReference type="PIRSF" id="PIRSF030820">
    <property type="entry name" value="UCP030820"/>
    <property type="match status" value="1"/>
</dbReference>
<evidence type="ECO:0000313" key="1">
    <source>
        <dbReference type="EMBL" id="KPL51869.1"/>
    </source>
</evidence>